<dbReference type="InterPro" id="IPR025383">
    <property type="entry name" value="MrpA_C/MbhD"/>
</dbReference>
<dbReference type="GO" id="GO:0006814">
    <property type="term" value="P:sodium ion transport"/>
    <property type="evidence" value="ECO:0007669"/>
    <property type="project" value="UniProtKB-KW"/>
</dbReference>
<feature type="transmembrane region" description="Helical" evidence="14">
    <location>
        <begin position="431"/>
        <end position="453"/>
    </location>
</feature>
<feature type="transmembrane region" description="Helical" evidence="14">
    <location>
        <begin position="904"/>
        <end position="927"/>
    </location>
</feature>
<dbReference type="STRING" id="1886670.PTI45_01187"/>
<keyword evidence="10" id="KW-0406">Ion transport</keyword>
<dbReference type="PRINTS" id="PR01434">
    <property type="entry name" value="NADHDHGNASE5"/>
</dbReference>
<evidence type="ECO:0000256" key="14">
    <source>
        <dbReference type="SAM" id="Phobius"/>
    </source>
</evidence>
<keyword evidence="4" id="KW-0050">Antiport</keyword>
<feature type="transmembrane region" description="Helical" evidence="14">
    <location>
        <begin position="842"/>
        <end position="865"/>
    </location>
</feature>
<feature type="transmembrane region" description="Helical" evidence="14">
    <location>
        <begin position="871"/>
        <end position="892"/>
    </location>
</feature>
<dbReference type="NCBIfam" id="NF009285">
    <property type="entry name" value="PRK12645.1"/>
    <property type="match status" value="1"/>
</dbReference>
<dbReference type="InterPro" id="IPR050616">
    <property type="entry name" value="CPA3_Na-H_Antiporter_A"/>
</dbReference>
<dbReference type="InterPro" id="IPR001516">
    <property type="entry name" value="Proton_antipo_N"/>
</dbReference>
<feature type="domain" description="Na+/H+ antiporter MnhB subunit-related protein" evidence="17">
    <location>
        <begin position="843"/>
        <end position="967"/>
    </location>
</feature>
<evidence type="ECO:0000256" key="4">
    <source>
        <dbReference type="ARBA" id="ARBA00022449"/>
    </source>
</evidence>
<dbReference type="Pfam" id="PF04039">
    <property type="entry name" value="MnhB"/>
    <property type="match status" value="1"/>
</dbReference>
<dbReference type="InterPro" id="IPR005663">
    <property type="entry name" value="MrpA/MnhA1/PhaAB"/>
</dbReference>
<comment type="similarity">
    <text evidence="2">Belongs to the CPA3 antiporters (TC 2.A.63) subunit A family.</text>
</comment>
<evidence type="ECO:0000256" key="10">
    <source>
        <dbReference type="ARBA" id="ARBA00023065"/>
    </source>
</evidence>
<feature type="transmembrane region" description="Helical" evidence="14">
    <location>
        <begin position="474"/>
        <end position="497"/>
    </location>
</feature>
<sequence length="976" mass="107187">MYVLHAAIIIPFLFAIFVPLIRKGLPRVHTGWIVLAIPTLLFANFLRYLPVIQSDTSQSVSLPWVPSLGINFTVYLDGLSLLFALLITGIGALVVLYSIFYLDPAKEAIHRFYLYLMIFMGAMLGIVLSDNMIVLYTFWELTSISSFLLIAFWYERDRSRYGALKSMLITVLGGFAMLAGFILLHSMTGTFSIRETIAVLSDIQGQSLFLPAMLLILLGAFTKSAQFPFHIWLPDAMEAPTPVSAYLHSATMVKAGIYLVARFSPIFAGQAEWFWIVSTVGIVTMCYGSILAVKQTDLKALLAYSTISQLGLIMSLFGAGSAAVYYGYGNESLLYTTATMAAIFHLINHATFKGALFMVAGIVDHETGTRDLRRLGGLMNVMPITFTVAGVSAFAMAGIPPFNGFLSKELFLEAMVELSHMEMFRLETWGILFPIMAFVGSVFTFVYSMILVFKTFRGPLQPDKLGGTPHEAPIGMLISPIVLGLCVVGLGLFPNVLSYSIIEPTMRAVLPSLVASGEHFEVHISFWHGITPAFLMTIGIIALGTIMYLLLKRWKGIYSKYPQALTWNNLYDGILKWGEKASNALTEKYMNGSVHSYLIYIFVFMIVLIGTVFIRADGLSLLTQGAAPISIYEIILLIGLVATAVAVPFAGKRLTAIIMTGAVGYLVTLFFVLFRAPDLALTQMIVETVSVSLFLLCFYHMPELRREIVSNRYRIVNIIVAVGVGVVMTFVALAASGSSTFDSIATFFVEGSHDLGGGDNIVNVILVDFRGFDTMLEITVLAIASLGIYSLIQLQVKGNDAGARIHYLRNKDVQTHRVDVGRTRRETSTVQRNMTQFKSNDVILETSTKVIVFIILTFALYLFFAGHNNPGGGFVGGLMTASALILLALAFNAETVRRILPVDYRTVTAVGLSIAYATGIGSFFFDAPFLSQTFGYFELPFLGKTELATATLFDLGVFLTVLGVTMTIILQIGEDR</sequence>
<keyword evidence="21" id="KW-1185">Reference proteome</keyword>
<feature type="transmembrane region" description="Helical" evidence="14">
    <location>
        <begin position="713"/>
        <end position="735"/>
    </location>
</feature>
<dbReference type="PANTHER" id="PTHR43373:SF1">
    <property type="entry name" value="NA(+)_H(+) ANTIPORTER SUBUNIT A"/>
    <property type="match status" value="1"/>
</dbReference>
<name>A0A1E3L5Z1_9BACL</name>
<dbReference type="Pfam" id="PF00361">
    <property type="entry name" value="Proton_antipo_M"/>
    <property type="match status" value="1"/>
</dbReference>
<keyword evidence="7" id="KW-0375">Hydrogen ion transport</keyword>
<dbReference type="InterPro" id="IPR007182">
    <property type="entry name" value="MnhB"/>
</dbReference>
<comment type="subcellular location">
    <subcellularLocation>
        <location evidence="1">Cell membrane</location>
        <topology evidence="1">Multi-pass membrane protein</topology>
    </subcellularLocation>
    <subcellularLocation>
        <location evidence="13">Membrane</location>
        <topology evidence="13">Multi-pass membrane protein</topology>
    </subcellularLocation>
</comment>
<evidence type="ECO:0000256" key="12">
    <source>
        <dbReference type="ARBA" id="ARBA00023201"/>
    </source>
</evidence>
<evidence type="ECO:0000256" key="8">
    <source>
        <dbReference type="ARBA" id="ARBA00022989"/>
    </source>
</evidence>
<feature type="transmembrane region" description="Helical" evidence="14">
    <location>
        <begin position="243"/>
        <end position="261"/>
    </location>
</feature>
<dbReference type="Pfam" id="PF00662">
    <property type="entry name" value="Proton_antipo_N"/>
    <property type="match status" value="1"/>
</dbReference>
<feature type="transmembrane region" description="Helical" evidence="14">
    <location>
        <begin position="375"/>
        <end position="399"/>
    </location>
</feature>
<evidence type="ECO:0000256" key="5">
    <source>
        <dbReference type="ARBA" id="ARBA00022475"/>
    </source>
</evidence>
<gene>
    <name evidence="20" type="ORF">PTI45_01187</name>
</gene>
<keyword evidence="8 14" id="KW-1133">Transmembrane helix</keyword>
<feature type="transmembrane region" description="Helical" evidence="14">
    <location>
        <begin position="166"/>
        <end position="183"/>
    </location>
</feature>
<keyword evidence="11 14" id="KW-0472">Membrane</keyword>
<dbReference type="InterPro" id="IPR046806">
    <property type="entry name" value="MrpA_C/MbhE"/>
</dbReference>
<feature type="transmembrane region" description="Helical" evidence="14">
    <location>
        <begin position="774"/>
        <end position="792"/>
    </location>
</feature>
<evidence type="ECO:0000256" key="7">
    <source>
        <dbReference type="ARBA" id="ARBA00022781"/>
    </source>
</evidence>
<evidence type="ECO:0000256" key="3">
    <source>
        <dbReference type="ARBA" id="ARBA00022448"/>
    </source>
</evidence>
<dbReference type="PANTHER" id="PTHR43373">
    <property type="entry name" value="NA(+)/H(+) ANTIPORTER SUBUNIT"/>
    <property type="match status" value="1"/>
</dbReference>
<feature type="transmembrane region" description="Helical" evidence="14">
    <location>
        <begin position="273"/>
        <end position="293"/>
    </location>
</feature>
<evidence type="ECO:0000313" key="20">
    <source>
        <dbReference type="EMBL" id="ODP29178.1"/>
    </source>
</evidence>
<proteinExistence type="inferred from homology"/>
<dbReference type="GO" id="GO:0005886">
    <property type="term" value="C:plasma membrane"/>
    <property type="evidence" value="ECO:0007669"/>
    <property type="project" value="UniProtKB-SubCell"/>
</dbReference>
<evidence type="ECO:0000256" key="9">
    <source>
        <dbReference type="ARBA" id="ARBA00023053"/>
    </source>
</evidence>
<evidence type="ECO:0000259" key="16">
    <source>
        <dbReference type="Pfam" id="PF00662"/>
    </source>
</evidence>
<keyword evidence="12" id="KW-0739">Sodium transport</keyword>
<feature type="domain" description="MrpA C-terminal/MbhE" evidence="19">
    <location>
        <begin position="714"/>
        <end position="793"/>
    </location>
</feature>
<feature type="transmembrane region" description="Helical" evidence="14">
    <location>
        <begin position="597"/>
        <end position="614"/>
    </location>
</feature>
<dbReference type="RefSeq" id="WP_069326640.1">
    <property type="nucleotide sequence ID" value="NZ_MDER01000031.1"/>
</dbReference>
<dbReference type="Pfam" id="PF13244">
    <property type="entry name" value="MbhD"/>
    <property type="match status" value="1"/>
</dbReference>
<accession>A0A1E3L5Z1</accession>
<feature type="transmembrane region" description="Helical" evidence="14">
    <location>
        <begin position="626"/>
        <end position="647"/>
    </location>
</feature>
<dbReference type="NCBIfam" id="NF009223">
    <property type="entry name" value="PRK12573.1"/>
    <property type="match status" value="1"/>
</dbReference>
<evidence type="ECO:0000259" key="17">
    <source>
        <dbReference type="Pfam" id="PF04039"/>
    </source>
</evidence>
<feature type="transmembrane region" description="Helical" evidence="14">
    <location>
        <begin position="654"/>
        <end position="674"/>
    </location>
</feature>
<feature type="transmembrane region" description="Helical" evidence="14">
    <location>
        <begin position="72"/>
        <end position="100"/>
    </location>
</feature>
<dbReference type="Pfam" id="PF20501">
    <property type="entry name" value="MbhE"/>
    <property type="match status" value="1"/>
</dbReference>
<feature type="transmembrane region" description="Helical" evidence="14">
    <location>
        <begin position="112"/>
        <end position="128"/>
    </location>
</feature>
<protein>
    <submittedName>
        <fullName evidence="20">Na(+)/H(+) antiporter subunit A1</fullName>
    </submittedName>
</protein>
<feature type="domain" description="NADH:quinone oxidoreductase/Mrp antiporter transmembrane" evidence="15">
    <location>
        <begin position="129"/>
        <end position="424"/>
    </location>
</feature>
<keyword evidence="6 13" id="KW-0812">Transmembrane</keyword>
<feature type="transmembrane region" description="Helical" evidence="14">
    <location>
        <begin position="526"/>
        <end position="551"/>
    </location>
</feature>
<evidence type="ECO:0000256" key="11">
    <source>
        <dbReference type="ARBA" id="ARBA00023136"/>
    </source>
</evidence>
<dbReference type="EMBL" id="MDER01000031">
    <property type="protein sequence ID" value="ODP29178.1"/>
    <property type="molecule type" value="Genomic_DNA"/>
</dbReference>
<feature type="transmembrane region" description="Helical" evidence="14">
    <location>
        <begin position="203"/>
        <end position="222"/>
    </location>
</feature>
<feature type="transmembrane region" description="Helical" evidence="14">
    <location>
        <begin position="680"/>
        <end position="701"/>
    </location>
</feature>
<evidence type="ECO:0000259" key="18">
    <source>
        <dbReference type="Pfam" id="PF13244"/>
    </source>
</evidence>
<feature type="transmembrane region" description="Helical" evidence="14">
    <location>
        <begin position="134"/>
        <end position="154"/>
    </location>
</feature>
<keyword evidence="5" id="KW-1003">Cell membrane</keyword>
<feature type="transmembrane region" description="Helical" evidence="14">
    <location>
        <begin position="300"/>
        <end position="328"/>
    </location>
</feature>
<evidence type="ECO:0000256" key="2">
    <source>
        <dbReference type="ARBA" id="ARBA00008483"/>
    </source>
</evidence>
<evidence type="ECO:0000256" key="1">
    <source>
        <dbReference type="ARBA" id="ARBA00004651"/>
    </source>
</evidence>
<dbReference type="GO" id="GO:1902600">
    <property type="term" value="P:proton transmembrane transport"/>
    <property type="evidence" value="ECO:0007669"/>
    <property type="project" value="UniProtKB-KW"/>
</dbReference>
<feature type="transmembrane region" description="Helical" evidence="14">
    <location>
        <begin position="947"/>
        <end position="970"/>
    </location>
</feature>
<feature type="domain" description="MrpA C-terminal/MbhD" evidence="18">
    <location>
        <begin position="639"/>
        <end position="703"/>
    </location>
</feature>
<evidence type="ECO:0000259" key="15">
    <source>
        <dbReference type="Pfam" id="PF00361"/>
    </source>
</evidence>
<dbReference type="GO" id="GO:0015297">
    <property type="term" value="F:antiporter activity"/>
    <property type="evidence" value="ECO:0007669"/>
    <property type="project" value="UniProtKB-KW"/>
</dbReference>
<feature type="transmembrane region" description="Helical" evidence="14">
    <location>
        <begin position="340"/>
        <end position="363"/>
    </location>
</feature>
<feature type="domain" description="NADH-Ubiquinone oxidoreductase (complex I) chain 5 N-terminal" evidence="16">
    <location>
        <begin position="67"/>
        <end position="113"/>
    </location>
</feature>
<keyword evidence="3" id="KW-0813">Transport</keyword>
<dbReference type="Proteomes" id="UP000094578">
    <property type="component" value="Unassembled WGS sequence"/>
</dbReference>
<dbReference type="PATRIC" id="fig|1886670.3.peg.1211"/>
<evidence type="ECO:0000256" key="6">
    <source>
        <dbReference type="ARBA" id="ARBA00022692"/>
    </source>
</evidence>
<reference evidence="20 21" key="1">
    <citation type="submission" date="2016-08" db="EMBL/GenBank/DDBJ databases">
        <title>Genome sequencing of Paenibacillus sp. TI45-13ar, isolated from Korean traditional nuruk.</title>
        <authorList>
            <person name="Kim S.-J."/>
        </authorList>
    </citation>
    <scope>NUCLEOTIDE SEQUENCE [LARGE SCALE GENOMIC DNA]</scope>
    <source>
        <strain evidence="20 21">TI45-13ar</strain>
    </source>
</reference>
<dbReference type="InterPro" id="IPR001750">
    <property type="entry name" value="ND/Mrp_TM"/>
</dbReference>
<feature type="transmembrane region" description="Helical" evidence="14">
    <location>
        <begin position="6"/>
        <end position="25"/>
    </location>
</feature>
<evidence type="ECO:0000313" key="21">
    <source>
        <dbReference type="Proteomes" id="UP000094578"/>
    </source>
</evidence>
<keyword evidence="9" id="KW-0915">Sodium</keyword>
<evidence type="ECO:0000259" key="19">
    <source>
        <dbReference type="Pfam" id="PF20501"/>
    </source>
</evidence>
<feature type="transmembrane region" description="Helical" evidence="14">
    <location>
        <begin position="32"/>
        <end position="52"/>
    </location>
</feature>
<dbReference type="AlphaFoldDB" id="A0A1E3L5Z1"/>
<evidence type="ECO:0000256" key="13">
    <source>
        <dbReference type="RuleBase" id="RU000320"/>
    </source>
</evidence>
<dbReference type="NCBIfam" id="TIGR00940">
    <property type="entry name" value="2a6301s01"/>
    <property type="match status" value="1"/>
</dbReference>
<comment type="caution">
    <text evidence="20">The sequence shown here is derived from an EMBL/GenBank/DDBJ whole genome shotgun (WGS) entry which is preliminary data.</text>
</comment>
<organism evidence="20 21">
    <name type="scientific">Paenibacillus nuruki</name>
    <dbReference type="NCBI Taxonomy" id="1886670"/>
    <lineage>
        <taxon>Bacteria</taxon>
        <taxon>Bacillati</taxon>
        <taxon>Bacillota</taxon>
        <taxon>Bacilli</taxon>
        <taxon>Bacillales</taxon>
        <taxon>Paenibacillaceae</taxon>
        <taxon>Paenibacillus</taxon>
    </lineage>
</organism>